<protein>
    <submittedName>
        <fullName evidence="1">Uncharacterized protein</fullName>
    </submittedName>
</protein>
<evidence type="ECO:0000313" key="1">
    <source>
        <dbReference type="EMBL" id="GET89456.1"/>
    </source>
</evidence>
<comment type="caution">
    <text evidence="1">The sequence shown here is derived from an EMBL/GenBank/DDBJ whole genome shotgun (WGS) entry which is preliminary data.</text>
</comment>
<proteinExistence type="predicted"/>
<gene>
    <name evidence="1" type="ORF">LtaPh_2608800</name>
</gene>
<evidence type="ECO:0000313" key="2">
    <source>
        <dbReference type="Proteomes" id="UP000419144"/>
    </source>
</evidence>
<accession>A0A640KIA0</accession>
<dbReference type="EMBL" id="BLBS01000035">
    <property type="protein sequence ID" value="GET89456.1"/>
    <property type="molecule type" value="Genomic_DNA"/>
</dbReference>
<dbReference type="VEuPathDB" id="TriTrypDB:LtaPh_2608800"/>
<dbReference type="OrthoDB" id="264118at2759"/>
<reference evidence="1" key="1">
    <citation type="submission" date="2019-11" db="EMBL/GenBank/DDBJ databases">
        <title>Leishmania tarentolae CDS.</title>
        <authorList>
            <person name="Goto Y."/>
            <person name="Yamagishi J."/>
        </authorList>
    </citation>
    <scope>NUCLEOTIDE SEQUENCE [LARGE SCALE GENOMIC DNA]</scope>
    <source>
        <strain evidence="1">Parrot Tar II</strain>
    </source>
</reference>
<sequence length="1731" mass="187963">MAIHSPRWHSRFRFPADWLSCLPTGACRRMTTITRSSALSPPASNSWLGFASWPYSGTNGRPHRKLADVYALLEERLPVAPLCPNDALDTLLCLLPTDIHHSGVVDHLVRIVSGNACCIDPSLCLAVMERVLVPAIPLWLRGSTRLTESSIDDEELQAAEISDAAVLMALQPLGRVLCRCVVVHVRLLLGGSGGATDSLWRLHGWHKVHTGFLCRRSPHNNSDDSGSSFFLRGAAVLMSFTAQPHHWECDDSGRSAAMSSYIKQQFAQLESSDRWHACSLIAVTYPVVQHLYSAESQTHEREPPAAQTGIPASFSTAGTLPLSRSNGGEAVGDRCAFNPSRWGTVRSLGQQCWWWSTVVCRAIPVIPSAAVRAFAVHSLIYVVHELHRTLAPCVVPCCGSPFVCACSEHHSQLPSSETLRACLDMLEWLLVDSVPVLRGRSETDASWLSPTTSQGGLQSSRPSVWTAELLRGWCHLGGDFADLFAAALECMRNASCTASEACCCRAAGGSTPAERTCSASLSALPPLWPSPTSAYACSHLVRGMANVGYRLALQWAAVVPPLTTAVAMSALVEGTLDAQVRCHTFQQLSLPDTHPQQEQREAPPVCELQVVLRLLHAVTSVRPALSSEASDISAAWSTAAEPVLVEETTWCKLACLVNLVRCCPTDRLGRGDGCAGSAAARWEHQKFVQLHEQRLLHCGMMHVLALAAISTADIASEGVVGAIMTENVAASGHADANPRSPAHTPRHALSAPSAEFLCALLKYWRTWTMDWSLELHAAWLQELESAAAVVVTSAGAGARGVDKSESSSGTSPATEAMTANVNAAIMAPNFPFQGANDNQCSQSSQSIHRRLCSLLTEAWAVTTDIRHDRDPLDMCACWYAFSGVSSPPRCTSATEVPLTAGVGTPPTTCCTSSQLSQQRSCVHQSLRVGMLSDQVAVMTAESEDQFRCMCETWFKRLRDLPNTRFMSSILQLREQRPMLLHRRFVQQQNCHMPTAGWCTISLPAIISHLALRVLYGSRPNCTATTIHDSSGVSSARPRVSDSFIAMIHAAILSPATEELAAFLLTVVSRYVEWCQSAGVHIGWCTCAVQAHSRTGGLDISHASRMPADDLIGPASDAAGMPWWVLTLDGMAVRESVKGRVSVAAILFLWEHGVAAVAAAGVEAPHFFRPHSDHDSSRASAIRPLMPPWLGTARASALAKLSEASPSEELGALDEPLKASTELNEAVGDCHGFSDEPHNMRQSIVKWCHRYALRLILFEVTEGQWHRERAAVLAHQSEQQLARQALCDLRRQRRRTFGAVHDEFVEGDANSEADARLVNYATSAYRSVVWGKGITPRYMWHSDAYQPLLQLIAQSAVRMVDKLTAEVLAVACTTVVQGEASNSKVKAGKPRAAGRLPSGAIVTNLAKAKHPDQWTARLTAHLWSELRRSPTQVTVAQPSRLLPYAAHTSLHGSRHCPSLMQAVHCSLGQQPQSRGLSSSDPVARLEKMLCDLGLVAASEKQFACHAPGGVVSMGGVAEESHALLASLLLSPELVCTSSILVYFASAVLWQDCWASFTKASSAVPHHKGGDMSGSLEGPEDMSAQLDTLVAFRVILRGIEQLQRLVHELVEYLCCIFVPAMQADPCASCLTTAPVEAVCRLACTGLSCTSRNISSPTRHSEHTASTALNRCDMRNPHKHSRFSSAAVRTFEVLCLGRCGDERRAPRVWQEWTRELLRNDPVLRKPPFPRSMSQ</sequence>
<name>A0A640KIA0_LEITA</name>
<dbReference type="Proteomes" id="UP000419144">
    <property type="component" value="Unassembled WGS sequence"/>
</dbReference>
<organism evidence="1 2">
    <name type="scientific">Leishmania tarentolae</name>
    <name type="common">Sauroleishmania tarentolae</name>
    <dbReference type="NCBI Taxonomy" id="5689"/>
    <lineage>
        <taxon>Eukaryota</taxon>
        <taxon>Discoba</taxon>
        <taxon>Euglenozoa</taxon>
        <taxon>Kinetoplastea</taxon>
        <taxon>Metakinetoplastina</taxon>
        <taxon>Trypanosomatida</taxon>
        <taxon>Trypanosomatidae</taxon>
        <taxon>Leishmaniinae</taxon>
        <taxon>Leishmania</taxon>
        <taxon>lizard Leishmania</taxon>
    </lineage>
</organism>
<keyword evidence="2" id="KW-1185">Reference proteome</keyword>